<dbReference type="STRING" id="1131292.BCR24_11270"/>
<keyword evidence="10" id="KW-0829">Tyrosine-protein kinase</keyword>
<sequence length="234" mass="25687">MTKNIIRAQKKQKTKAVSLITLADKSSPISEQYRTIRTNIQYAMVDRDLKTLVITSSGPSEGKSTTSANLAIVFANSGKRVLLVDADMRKPTVAKTFTLDNARGLSTLLGSRETMLHQVVQPSGVDNLFLMASGPKPPNPSELLDSRRMQELLQELKHQYDLVIFDMPPVVAVTDAQIVSSKSDGTILVVRENVSKRDSLLKAKSLLELVDANILGVVYNGSKSIEDQGYYYGS</sequence>
<dbReference type="PANTHER" id="PTHR32309:SF13">
    <property type="entry name" value="FERRIC ENTEROBACTIN TRANSPORT PROTEIN FEPE"/>
    <property type="match status" value="1"/>
</dbReference>
<dbReference type="InterPro" id="IPR025669">
    <property type="entry name" value="AAA_dom"/>
</dbReference>
<evidence type="ECO:0000256" key="9">
    <source>
        <dbReference type="ARBA" id="ARBA00022903"/>
    </source>
</evidence>
<dbReference type="GO" id="GO:0004715">
    <property type="term" value="F:non-membrane spanning protein tyrosine kinase activity"/>
    <property type="evidence" value="ECO:0007669"/>
    <property type="project" value="UniProtKB-EC"/>
</dbReference>
<comment type="function">
    <text evidence="12">Involved in the regulation of capsular polysaccharide biosynthesis. Autophosphorylation of CpsD attenuates its activity and reduces the level of encapsulation. May be part of a complex that directs the coordinated polymerization and export to the cell surface of the capsular polysaccharide.</text>
</comment>
<dbReference type="GO" id="GO:0005886">
    <property type="term" value="C:plasma membrane"/>
    <property type="evidence" value="ECO:0007669"/>
    <property type="project" value="UniProtKB-ARBA"/>
</dbReference>
<comment type="similarity">
    <text evidence="2">Belongs to the CpsD/CapB family.</text>
</comment>
<reference evidence="16" key="1">
    <citation type="submission" date="2016-09" db="EMBL/GenBank/DDBJ databases">
        <authorList>
            <person name="Gulvik C.A."/>
        </authorList>
    </citation>
    <scope>NUCLEOTIDE SEQUENCE [LARGE SCALE GENOMIC DNA]</scope>
    <source>
        <strain evidence="16">LMG 26676</strain>
    </source>
</reference>
<accession>A0A1E5HFH0</accession>
<evidence type="ECO:0000256" key="8">
    <source>
        <dbReference type="ARBA" id="ARBA00022840"/>
    </source>
</evidence>
<dbReference type="InterPro" id="IPR050445">
    <property type="entry name" value="Bact_polysacc_biosynth/exp"/>
</dbReference>
<evidence type="ECO:0000256" key="4">
    <source>
        <dbReference type="ARBA" id="ARBA00019200"/>
    </source>
</evidence>
<proteinExistence type="inferred from homology"/>
<comment type="pathway">
    <text evidence="1">Capsule biogenesis; capsule polysaccharide biosynthesis.</text>
</comment>
<evidence type="ECO:0000256" key="11">
    <source>
        <dbReference type="ARBA" id="ARBA00023169"/>
    </source>
</evidence>
<organism evidence="15 16">
    <name type="scientific">Enterococcus ureilyticus</name>
    <dbReference type="NCBI Taxonomy" id="1131292"/>
    <lineage>
        <taxon>Bacteria</taxon>
        <taxon>Bacillati</taxon>
        <taxon>Bacillota</taxon>
        <taxon>Bacilli</taxon>
        <taxon>Lactobacillales</taxon>
        <taxon>Enterococcaceae</taxon>
        <taxon>Enterococcus</taxon>
    </lineage>
</organism>
<dbReference type="Proteomes" id="UP000094469">
    <property type="component" value="Unassembled WGS sequence"/>
</dbReference>
<evidence type="ECO:0000256" key="2">
    <source>
        <dbReference type="ARBA" id="ARBA00007316"/>
    </source>
</evidence>
<evidence type="ECO:0000256" key="13">
    <source>
        <dbReference type="ARBA" id="ARBA00051245"/>
    </source>
</evidence>
<dbReference type="InterPro" id="IPR027417">
    <property type="entry name" value="P-loop_NTPase"/>
</dbReference>
<keyword evidence="8" id="KW-0067">ATP-binding</keyword>
<keyword evidence="9" id="KW-0972">Capsule biogenesis/degradation</keyword>
<dbReference type="OrthoDB" id="9794577at2"/>
<dbReference type="InterPro" id="IPR005702">
    <property type="entry name" value="Wzc-like_C"/>
</dbReference>
<protein>
    <recommendedName>
        <fullName evidence="4">Tyrosine-protein kinase CpsD</fullName>
        <ecNumber evidence="3">2.7.10.2</ecNumber>
    </recommendedName>
</protein>
<dbReference type="PANTHER" id="PTHR32309">
    <property type="entry name" value="TYROSINE-PROTEIN KINASE"/>
    <property type="match status" value="1"/>
</dbReference>
<comment type="catalytic activity">
    <reaction evidence="13">
        <text>L-tyrosyl-[protein] + ATP = O-phospho-L-tyrosyl-[protein] + ADP + H(+)</text>
        <dbReference type="Rhea" id="RHEA:10596"/>
        <dbReference type="Rhea" id="RHEA-COMP:10136"/>
        <dbReference type="Rhea" id="RHEA-COMP:20101"/>
        <dbReference type="ChEBI" id="CHEBI:15378"/>
        <dbReference type="ChEBI" id="CHEBI:30616"/>
        <dbReference type="ChEBI" id="CHEBI:46858"/>
        <dbReference type="ChEBI" id="CHEBI:61978"/>
        <dbReference type="ChEBI" id="CHEBI:456216"/>
        <dbReference type="EC" id="2.7.10.2"/>
    </reaction>
</comment>
<keyword evidence="6" id="KW-0547">Nucleotide-binding</keyword>
<gene>
    <name evidence="15" type="ORF">BCR24_11270</name>
</gene>
<keyword evidence="11" id="KW-0270">Exopolysaccharide synthesis</keyword>
<evidence type="ECO:0000256" key="7">
    <source>
        <dbReference type="ARBA" id="ARBA00022777"/>
    </source>
</evidence>
<comment type="caution">
    <text evidence="15">The sequence shown here is derived from an EMBL/GenBank/DDBJ whole genome shotgun (WGS) entry which is preliminary data.</text>
</comment>
<evidence type="ECO:0000256" key="1">
    <source>
        <dbReference type="ARBA" id="ARBA00005132"/>
    </source>
</evidence>
<evidence type="ECO:0000256" key="12">
    <source>
        <dbReference type="ARBA" id="ARBA00024964"/>
    </source>
</evidence>
<dbReference type="RefSeq" id="WP_069639080.1">
    <property type="nucleotide sequence ID" value="NZ_JAFBEZ010000010.1"/>
</dbReference>
<dbReference type="GO" id="GO:0045227">
    <property type="term" value="P:capsule polysaccharide biosynthetic process"/>
    <property type="evidence" value="ECO:0007669"/>
    <property type="project" value="UniProtKB-UniPathway"/>
</dbReference>
<dbReference type="EMBL" id="MIKC01000003">
    <property type="protein sequence ID" value="OEG23606.1"/>
    <property type="molecule type" value="Genomic_DNA"/>
</dbReference>
<name>A0A1E5HFH0_9ENTE</name>
<feature type="domain" description="AAA" evidence="14">
    <location>
        <begin position="62"/>
        <end position="189"/>
    </location>
</feature>
<dbReference type="SUPFAM" id="SSF52540">
    <property type="entry name" value="P-loop containing nucleoside triphosphate hydrolases"/>
    <property type="match status" value="1"/>
</dbReference>
<dbReference type="CDD" id="cd05387">
    <property type="entry name" value="BY-kinase"/>
    <property type="match status" value="1"/>
</dbReference>
<dbReference type="EC" id="2.7.10.2" evidence="3"/>
<evidence type="ECO:0000256" key="10">
    <source>
        <dbReference type="ARBA" id="ARBA00023137"/>
    </source>
</evidence>
<evidence type="ECO:0000313" key="16">
    <source>
        <dbReference type="Proteomes" id="UP000094469"/>
    </source>
</evidence>
<keyword evidence="5" id="KW-0808">Transferase</keyword>
<evidence type="ECO:0000313" key="15">
    <source>
        <dbReference type="EMBL" id="OEG23606.1"/>
    </source>
</evidence>
<dbReference type="GO" id="GO:0005524">
    <property type="term" value="F:ATP binding"/>
    <property type="evidence" value="ECO:0007669"/>
    <property type="project" value="UniProtKB-KW"/>
</dbReference>
<evidence type="ECO:0000256" key="6">
    <source>
        <dbReference type="ARBA" id="ARBA00022741"/>
    </source>
</evidence>
<keyword evidence="7 15" id="KW-0418">Kinase</keyword>
<dbReference type="FunFam" id="3.40.50.300:FF:000527">
    <property type="entry name" value="Tyrosine-protein kinase etk"/>
    <property type="match status" value="1"/>
</dbReference>
<evidence type="ECO:0000256" key="5">
    <source>
        <dbReference type="ARBA" id="ARBA00022679"/>
    </source>
</evidence>
<evidence type="ECO:0000259" key="14">
    <source>
        <dbReference type="Pfam" id="PF13614"/>
    </source>
</evidence>
<dbReference type="UniPathway" id="UPA00934"/>
<dbReference type="Gene3D" id="3.40.50.300">
    <property type="entry name" value="P-loop containing nucleotide triphosphate hydrolases"/>
    <property type="match status" value="1"/>
</dbReference>
<keyword evidence="16" id="KW-1185">Reference proteome</keyword>
<dbReference type="Pfam" id="PF13614">
    <property type="entry name" value="AAA_31"/>
    <property type="match status" value="1"/>
</dbReference>
<dbReference type="AlphaFoldDB" id="A0A1E5HFH0"/>
<dbReference type="GO" id="GO:0042802">
    <property type="term" value="F:identical protein binding"/>
    <property type="evidence" value="ECO:0007669"/>
    <property type="project" value="UniProtKB-ARBA"/>
</dbReference>
<dbReference type="NCBIfam" id="TIGR01007">
    <property type="entry name" value="eps_fam"/>
    <property type="match status" value="1"/>
</dbReference>
<evidence type="ECO:0000256" key="3">
    <source>
        <dbReference type="ARBA" id="ARBA00011903"/>
    </source>
</evidence>